<dbReference type="GO" id="GO:0006508">
    <property type="term" value="P:proteolysis"/>
    <property type="evidence" value="ECO:0007669"/>
    <property type="project" value="UniProtKB-KW"/>
</dbReference>
<evidence type="ECO:0000259" key="14">
    <source>
        <dbReference type="SMART" id="SM00235"/>
    </source>
</evidence>
<accession>A0A1R3GP75</accession>
<dbReference type="GO" id="GO:0030198">
    <property type="term" value="P:extracellular matrix organization"/>
    <property type="evidence" value="ECO:0007669"/>
    <property type="project" value="TreeGrafter"/>
</dbReference>
<dbReference type="Gramene" id="OMO59893">
    <property type="protein sequence ID" value="OMO59893"/>
    <property type="gene ID" value="CCACVL1_24542"/>
</dbReference>
<feature type="chain" id="PRO_5013181516" evidence="13">
    <location>
        <begin position="29"/>
        <end position="308"/>
    </location>
</feature>
<evidence type="ECO:0000256" key="7">
    <source>
        <dbReference type="ARBA" id="ARBA00022833"/>
    </source>
</evidence>
<dbReference type="Gene3D" id="3.40.390.10">
    <property type="entry name" value="Collagenase (Catalytic Domain)"/>
    <property type="match status" value="1"/>
</dbReference>
<evidence type="ECO:0000256" key="10">
    <source>
        <dbReference type="PIRSR" id="PIRSR001191-2"/>
    </source>
</evidence>
<feature type="short sequence motif" description="Cysteine switch" evidence="12">
    <location>
        <begin position="118"/>
        <end position="147"/>
    </location>
</feature>
<evidence type="ECO:0000256" key="12">
    <source>
        <dbReference type="PIRSR" id="PIRSR621190-5"/>
    </source>
</evidence>
<comment type="cofactor">
    <cofactor evidence="11">
        <name>Ca(2+)</name>
        <dbReference type="ChEBI" id="CHEBI:29108"/>
    </cofactor>
    <text evidence="11">Can bind about 5 Ca(2+) ions per subunit.</text>
</comment>
<feature type="binding site" evidence="11">
    <location>
        <position position="217"/>
    </location>
    <ligand>
        <name>Zn(2+)</name>
        <dbReference type="ChEBI" id="CHEBI:29105"/>
        <label>1</label>
    </ligand>
</feature>
<dbReference type="InterPro" id="IPR006026">
    <property type="entry name" value="Peptidase_Metallo"/>
</dbReference>
<proteinExistence type="inferred from homology"/>
<evidence type="ECO:0000256" key="13">
    <source>
        <dbReference type="SAM" id="SignalP"/>
    </source>
</evidence>
<dbReference type="InterPro" id="IPR036365">
    <property type="entry name" value="PGBD-like_sf"/>
</dbReference>
<evidence type="ECO:0000256" key="4">
    <source>
        <dbReference type="ARBA" id="ARBA00022670"/>
    </source>
</evidence>
<keyword evidence="5 10" id="KW-0479">Metal-binding</keyword>
<dbReference type="InterPro" id="IPR021190">
    <property type="entry name" value="Pept_M10A"/>
</dbReference>
<evidence type="ECO:0000313" key="15">
    <source>
        <dbReference type="EMBL" id="OMO59893.1"/>
    </source>
</evidence>
<evidence type="ECO:0000256" key="3">
    <source>
        <dbReference type="ARBA" id="ARBA00022622"/>
    </source>
</evidence>
<dbReference type="SUPFAM" id="SSF55486">
    <property type="entry name" value="Metalloproteases ('zincins'), catalytic domain"/>
    <property type="match status" value="1"/>
</dbReference>
<dbReference type="EMBL" id="AWWV01013832">
    <property type="protein sequence ID" value="OMO59893.1"/>
    <property type="molecule type" value="Genomic_DNA"/>
</dbReference>
<comment type="subcellular location">
    <subcellularLocation>
        <location evidence="1">Cell membrane</location>
        <topology evidence="1">Lipid-anchor</topology>
        <topology evidence="1">GPI-anchor</topology>
        <orientation evidence="1">Extracellular side</orientation>
    </subcellularLocation>
</comment>
<dbReference type="GO" id="GO:0005886">
    <property type="term" value="C:plasma membrane"/>
    <property type="evidence" value="ECO:0007669"/>
    <property type="project" value="UniProtKB-SubCell"/>
</dbReference>
<evidence type="ECO:0000256" key="6">
    <source>
        <dbReference type="ARBA" id="ARBA00022801"/>
    </source>
</evidence>
<keyword evidence="3" id="KW-0449">Lipoprotein</keyword>
<evidence type="ECO:0000256" key="8">
    <source>
        <dbReference type="ARBA" id="ARBA00023049"/>
    </source>
</evidence>
<evidence type="ECO:0000256" key="9">
    <source>
        <dbReference type="PIRSR" id="PIRSR001191-1"/>
    </source>
</evidence>
<comment type="similarity">
    <text evidence="2">Belongs to the peptidase M10A family. Matrix metalloproteinases (MMPs) subfamily.</text>
</comment>
<feature type="binding site" evidence="11">
    <location>
        <position position="224"/>
    </location>
    <ligand>
        <name>Ca(2+)</name>
        <dbReference type="ChEBI" id="CHEBI:29108"/>
        <label>3</label>
    </ligand>
</feature>
<dbReference type="InterPro" id="IPR024079">
    <property type="entry name" value="MetalloPept_cat_dom_sf"/>
</dbReference>
<dbReference type="Proteomes" id="UP000188268">
    <property type="component" value="Unassembled WGS sequence"/>
</dbReference>
<keyword evidence="6" id="KW-0378">Hydrolase</keyword>
<feature type="binding site" evidence="11">
    <location>
        <position position="230"/>
    </location>
    <ligand>
        <name>Zn(2+)</name>
        <dbReference type="ChEBI" id="CHEBI:29105"/>
        <label>1</label>
    </ligand>
</feature>
<keyword evidence="7 10" id="KW-0862">Zinc</keyword>
<dbReference type="GO" id="GO:0004222">
    <property type="term" value="F:metalloendopeptidase activity"/>
    <property type="evidence" value="ECO:0007669"/>
    <property type="project" value="InterPro"/>
</dbReference>
<dbReference type="GO" id="GO:0098552">
    <property type="term" value="C:side of membrane"/>
    <property type="evidence" value="ECO:0007669"/>
    <property type="project" value="UniProtKB-KW"/>
</dbReference>
<dbReference type="PIRSF" id="PIRSF001191">
    <property type="entry name" value="Peptidase_M10A_matrix"/>
    <property type="match status" value="1"/>
</dbReference>
<feature type="binding site" evidence="11">
    <location>
        <position position="242"/>
    </location>
    <ligand>
        <name>Ca(2+)</name>
        <dbReference type="ChEBI" id="CHEBI:29108"/>
        <label>3</label>
    </ligand>
</feature>
<dbReference type="Pfam" id="PF00413">
    <property type="entry name" value="Peptidase_M10"/>
    <property type="match status" value="1"/>
</dbReference>
<dbReference type="CDD" id="cd04278">
    <property type="entry name" value="ZnMc_MMP"/>
    <property type="match status" value="1"/>
</dbReference>
<feature type="signal peptide" evidence="13">
    <location>
        <begin position="1"/>
        <end position="28"/>
    </location>
</feature>
<feature type="binding site" description="in inhibited form" evidence="11">
    <location>
        <position position="120"/>
    </location>
    <ligand>
        <name>Zn(2+)</name>
        <dbReference type="ChEBI" id="CHEBI:29105"/>
        <label>2</label>
        <note>catalytic</note>
    </ligand>
</feature>
<gene>
    <name evidence="15" type="ORF">CCACVL1_24542</name>
</gene>
<feature type="binding site" evidence="10">
    <location>
        <position position="268"/>
    </location>
    <ligand>
        <name>Zn(2+)</name>
        <dbReference type="ChEBI" id="CHEBI:29105"/>
        <label>2</label>
        <note>catalytic</note>
    </ligand>
</feature>
<keyword evidence="3" id="KW-0325">Glycoprotein</keyword>
<evidence type="ECO:0000256" key="1">
    <source>
        <dbReference type="ARBA" id="ARBA00004471"/>
    </source>
</evidence>
<keyword evidence="13" id="KW-0732">Signal</keyword>
<dbReference type="GO" id="GO:0031012">
    <property type="term" value="C:extracellular matrix"/>
    <property type="evidence" value="ECO:0007669"/>
    <property type="project" value="InterPro"/>
</dbReference>
<dbReference type="STRING" id="210143.A0A1R3GP75"/>
<dbReference type="InterPro" id="IPR001818">
    <property type="entry name" value="Pept_M10_metallopeptidase"/>
</dbReference>
<keyword evidence="16" id="KW-1185">Reference proteome</keyword>
<feature type="binding site" evidence="11">
    <location>
        <position position="225"/>
    </location>
    <ligand>
        <name>Ca(2+)</name>
        <dbReference type="ChEBI" id="CHEBI:29108"/>
        <label>3</label>
    </ligand>
</feature>
<feature type="binding site" evidence="11">
    <location>
        <position position="282"/>
    </location>
    <ligand>
        <name>Zn(2+)</name>
        <dbReference type="ChEBI" id="CHEBI:29105"/>
        <label>2</label>
        <note>catalytic</note>
    </ligand>
</feature>
<dbReference type="GO" id="GO:0030574">
    <property type="term" value="P:collagen catabolic process"/>
    <property type="evidence" value="ECO:0007669"/>
    <property type="project" value="TreeGrafter"/>
</dbReference>
<dbReference type="AlphaFoldDB" id="A0A1R3GP75"/>
<dbReference type="OrthoDB" id="406838at2759"/>
<evidence type="ECO:0000256" key="5">
    <source>
        <dbReference type="ARBA" id="ARBA00022723"/>
    </source>
</evidence>
<feature type="binding site" evidence="11">
    <location>
        <position position="219"/>
    </location>
    <ligand>
        <name>Zn(2+)</name>
        <dbReference type="ChEBI" id="CHEBI:29105"/>
        <label>1</label>
    </ligand>
</feature>
<feature type="binding site" evidence="10">
    <location>
        <position position="274"/>
    </location>
    <ligand>
        <name>Zn(2+)</name>
        <dbReference type="ChEBI" id="CHEBI:29105"/>
        <label>2</label>
        <note>catalytic</note>
    </ligand>
</feature>
<dbReference type="GO" id="GO:0008270">
    <property type="term" value="F:zinc ion binding"/>
    <property type="evidence" value="ECO:0007669"/>
    <property type="project" value="InterPro"/>
</dbReference>
<keyword evidence="4" id="KW-0645">Protease</keyword>
<dbReference type="Pfam" id="PF01471">
    <property type="entry name" value="PG_binding_1"/>
    <property type="match status" value="1"/>
</dbReference>
<evidence type="ECO:0000256" key="2">
    <source>
        <dbReference type="ARBA" id="ARBA00009614"/>
    </source>
</evidence>
<feature type="binding site" evidence="11">
    <location>
        <position position="207"/>
    </location>
    <ligand>
        <name>Ca(2+)</name>
        <dbReference type="ChEBI" id="CHEBI:29108"/>
        <label>2</label>
    </ligand>
</feature>
<feature type="binding site" evidence="11">
    <location>
        <position position="240"/>
    </location>
    <ligand>
        <name>Zn(2+)</name>
        <dbReference type="ChEBI" id="CHEBI:29105"/>
        <label>1</label>
    </ligand>
</feature>
<name>A0A1R3GP75_COCAP</name>
<dbReference type="SUPFAM" id="SSF47090">
    <property type="entry name" value="PGBD-like"/>
    <property type="match status" value="1"/>
</dbReference>
<keyword evidence="3" id="KW-0472">Membrane</keyword>
<dbReference type="InterPro" id="IPR033739">
    <property type="entry name" value="M10A_MMP"/>
</dbReference>
<dbReference type="PRINTS" id="PR00138">
    <property type="entry name" value="MATRIXIN"/>
</dbReference>
<feature type="domain" description="Peptidase metallopeptidase" evidence="14">
    <location>
        <begin position="155"/>
        <end position="308"/>
    </location>
</feature>
<dbReference type="InterPro" id="IPR002477">
    <property type="entry name" value="Peptidoglycan-bd-like"/>
</dbReference>
<comment type="caution">
    <text evidence="15">The sequence shown here is derived from an EMBL/GenBank/DDBJ whole genome shotgun (WGS) entry which is preliminary data.</text>
</comment>
<keyword evidence="8" id="KW-0482">Metalloprotease</keyword>
<sequence>MASKAILPFFSFTIFLLLLPLLFHSVLAHSKDGKPSPFEYLQHLQGCHKGEHVKDLHKLKKYLHNYGYLSNYDNSKTHANDDDFDEFLESAIKTYQLNYHLKPTGTLDAKTVSKMMSPRCSVADIINGTTGMVSGKKRQGSKSVHRVSHYAFFPQEPKWPASKFDLTYAFLPGTRVDAIGPVGRAFQAWAANTHFRFTWIGDYVNSDIKISFESGDHGDGDPFDGTQLAHAFAPTDGRFHYDASWNWSVNVTAGSYHLETIALHEIGHLLGLHHSSVEGSIMYPSFKPGESKGLHADDVQGIKALYNF</sequence>
<keyword evidence="11" id="KW-0106">Calcium</keyword>
<evidence type="ECO:0000313" key="16">
    <source>
        <dbReference type="Proteomes" id="UP000188268"/>
    </source>
</evidence>
<dbReference type="PANTHER" id="PTHR10201">
    <property type="entry name" value="MATRIX METALLOPROTEINASE"/>
    <property type="match status" value="1"/>
</dbReference>
<keyword evidence="3" id="KW-0336">GPI-anchor</keyword>
<organism evidence="15 16">
    <name type="scientific">Corchorus capsularis</name>
    <name type="common">Jute</name>
    <dbReference type="NCBI Taxonomy" id="210143"/>
    <lineage>
        <taxon>Eukaryota</taxon>
        <taxon>Viridiplantae</taxon>
        <taxon>Streptophyta</taxon>
        <taxon>Embryophyta</taxon>
        <taxon>Tracheophyta</taxon>
        <taxon>Spermatophyta</taxon>
        <taxon>Magnoliopsida</taxon>
        <taxon>eudicotyledons</taxon>
        <taxon>Gunneridae</taxon>
        <taxon>Pentapetalae</taxon>
        <taxon>rosids</taxon>
        <taxon>malvids</taxon>
        <taxon>Malvales</taxon>
        <taxon>Malvaceae</taxon>
        <taxon>Grewioideae</taxon>
        <taxon>Apeibeae</taxon>
        <taxon>Corchorus</taxon>
    </lineage>
</organism>
<feature type="active site" evidence="9">
    <location>
        <position position="265"/>
    </location>
</feature>
<dbReference type="PANTHER" id="PTHR10201:SF213">
    <property type="entry name" value="METALLOENDOPROTEINASE 2-MMP-LIKE"/>
    <property type="match status" value="1"/>
</dbReference>
<protein>
    <submittedName>
        <fullName evidence="15">Peptidase M10, metallopeptidase</fullName>
    </submittedName>
</protein>
<dbReference type="OMA" id="NAIMWAS"/>
<evidence type="ECO:0000256" key="11">
    <source>
        <dbReference type="PIRSR" id="PIRSR621190-2"/>
    </source>
</evidence>
<feature type="binding site" evidence="10">
    <location>
        <position position="264"/>
    </location>
    <ligand>
        <name>Zn(2+)</name>
        <dbReference type="ChEBI" id="CHEBI:29105"/>
        <label>2</label>
        <note>catalytic</note>
    </ligand>
</feature>
<dbReference type="SMART" id="SM00235">
    <property type="entry name" value="ZnMc"/>
    <property type="match status" value="1"/>
</dbReference>
<reference evidence="15 16" key="1">
    <citation type="submission" date="2013-09" db="EMBL/GenBank/DDBJ databases">
        <title>Corchorus capsularis genome sequencing.</title>
        <authorList>
            <person name="Alam M."/>
            <person name="Haque M.S."/>
            <person name="Islam M.S."/>
            <person name="Emdad E.M."/>
            <person name="Islam M.M."/>
            <person name="Ahmed B."/>
            <person name="Halim A."/>
            <person name="Hossen Q.M.M."/>
            <person name="Hossain M.Z."/>
            <person name="Ahmed R."/>
            <person name="Khan M.M."/>
            <person name="Islam R."/>
            <person name="Rashid M.M."/>
            <person name="Khan S.A."/>
            <person name="Rahman M.S."/>
            <person name="Alam M."/>
        </authorList>
    </citation>
    <scope>NUCLEOTIDE SEQUENCE [LARGE SCALE GENOMIC DNA]</scope>
    <source>
        <strain evidence="16">cv. CVL-1</strain>
        <tissue evidence="15">Whole seedling</tissue>
    </source>
</reference>
<comment type="cofactor">
    <cofactor evidence="11">
        <name>Zn(2+)</name>
        <dbReference type="ChEBI" id="CHEBI:29105"/>
    </cofactor>
    <text evidence="11">Binds 2 Zn(2+) ions per subunit.</text>
</comment>